<accession>A0A520LN62</accession>
<sequence>MALTEYELVLLDDGEIVLQRSGSSEPLVTINFSEPVMQYLGDKHVDVAKVMIDAGIKAAVNINDGENATKTVNFDPKQHSIH</sequence>
<organism evidence="1 2">
    <name type="scientific">SAR92 clade bacterium</name>
    <dbReference type="NCBI Taxonomy" id="2315479"/>
    <lineage>
        <taxon>Bacteria</taxon>
        <taxon>Pseudomonadati</taxon>
        <taxon>Pseudomonadota</taxon>
        <taxon>Gammaproteobacteria</taxon>
        <taxon>Cellvibrionales</taxon>
        <taxon>Porticoccaceae</taxon>
        <taxon>SAR92 clade</taxon>
    </lineage>
</organism>
<dbReference type="AlphaFoldDB" id="A0A520LN62"/>
<evidence type="ECO:0000313" key="1">
    <source>
        <dbReference type="EMBL" id="RZO07797.1"/>
    </source>
</evidence>
<name>A0A520LN62_9GAMM</name>
<reference evidence="1 2" key="1">
    <citation type="submission" date="2019-02" db="EMBL/GenBank/DDBJ databases">
        <title>Prokaryotic population dynamics and viral predation in marine succession experiment using metagenomics: the confinement effect.</title>
        <authorList>
            <person name="Haro-Moreno J.M."/>
            <person name="Rodriguez-Valera F."/>
            <person name="Lopez-Perez M."/>
        </authorList>
    </citation>
    <scope>NUCLEOTIDE SEQUENCE [LARGE SCALE GENOMIC DNA]</scope>
    <source>
        <strain evidence="1">MED-G169</strain>
    </source>
</reference>
<comment type="caution">
    <text evidence="1">The sequence shown here is derived from an EMBL/GenBank/DDBJ whole genome shotgun (WGS) entry which is preliminary data.</text>
</comment>
<proteinExistence type="predicted"/>
<dbReference type="Proteomes" id="UP000318148">
    <property type="component" value="Unassembled WGS sequence"/>
</dbReference>
<evidence type="ECO:0000313" key="2">
    <source>
        <dbReference type="Proteomes" id="UP000318148"/>
    </source>
</evidence>
<protein>
    <submittedName>
        <fullName evidence="1">Uncharacterized protein</fullName>
    </submittedName>
</protein>
<gene>
    <name evidence="1" type="ORF">EVB02_01345</name>
</gene>
<dbReference type="EMBL" id="SHBO01000009">
    <property type="protein sequence ID" value="RZO07797.1"/>
    <property type="molecule type" value="Genomic_DNA"/>
</dbReference>